<accession>A0ABV1KZ54</accession>
<evidence type="ECO:0000313" key="2">
    <source>
        <dbReference type="Proteomes" id="UP001493487"/>
    </source>
</evidence>
<proteinExistence type="predicted"/>
<evidence type="ECO:0000313" key="1">
    <source>
        <dbReference type="EMBL" id="MEQ4484792.1"/>
    </source>
</evidence>
<name>A0ABV1KZ54_9BACL</name>
<keyword evidence="2" id="KW-1185">Reference proteome</keyword>
<dbReference type="EMBL" id="JASKHM010000012">
    <property type="protein sequence ID" value="MEQ4484792.1"/>
    <property type="molecule type" value="Genomic_DNA"/>
</dbReference>
<organism evidence="1 2">
    <name type="scientific">Cohnella silvisoli</name>
    <dbReference type="NCBI Taxonomy" id="2873699"/>
    <lineage>
        <taxon>Bacteria</taxon>
        <taxon>Bacillati</taxon>
        <taxon>Bacillota</taxon>
        <taxon>Bacilli</taxon>
        <taxon>Bacillales</taxon>
        <taxon>Paenibacillaceae</taxon>
        <taxon>Cohnella</taxon>
    </lineage>
</organism>
<comment type="caution">
    <text evidence="1">The sequence shown here is derived from an EMBL/GenBank/DDBJ whole genome shotgun (WGS) entry which is preliminary data.</text>
</comment>
<dbReference type="Proteomes" id="UP001493487">
    <property type="component" value="Unassembled WGS sequence"/>
</dbReference>
<sequence>METYDLADLAINQGPATWSLAFSRAKLMIVSEYGTRLWFIDVEGMTDENLLKQFADSDEIGVDVKATTIGGRQMRGRAFFHPNPQHLAAAIRGDGQLEGYGQP</sequence>
<reference evidence="1 2" key="1">
    <citation type="journal article" date="2023" name="Genome Announc.">
        <title>Pan-Genome Analyses of the Genus Cohnella and Proposal of the Novel Species Cohnella silvisoli sp. nov., Isolated from Forest Soil.</title>
        <authorList>
            <person name="Wang C."/>
            <person name="Mao L."/>
            <person name="Bao G."/>
            <person name="Zhu H."/>
        </authorList>
    </citation>
    <scope>NUCLEOTIDE SEQUENCE [LARGE SCALE GENOMIC DNA]</scope>
    <source>
        <strain evidence="1 2">NL03-T5-1</strain>
    </source>
</reference>
<gene>
    <name evidence="1" type="ORF">QJS35_20610</name>
</gene>
<dbReference type="RefSeq" id="WP_232187164.1">
    <property type="nucleotide sequence ID" value="NZ_JAIOAP010000011.1"/>
</dbReference>
<protein>
    <submittedName>
        <fullName evidence="1">Uncharacterized protein</fullName>
    </submittedName>
</protein>